<reference evidence="1 2" key="1">
    <citation type="submission" date="2020-02" db="EMBL/GenBank/DDBJ databases">
        <authorList>
            <person name="Ferguson B K."/>
        </authorList>
    </citation>
    <scope>NUCLEOTIDE SEQUENCE [LARGE SCALE GENOMIC DNA]</scope>
</reference>
<keyword evidence="2" id="KW-1185">Reference proteome</keyword>
<dbReference type="Proteomes" id="UP000479190">
    <property type="component" value="Unassembled WGS sequence"/>
</dbReference>
<accession>A0A6H5IX05</accession>
<evidence type="ECO:0000313" key="2">
    <source>
        <dbReference type="Proteomes" id="UP000479190"/>
    </source>
</evidence>
<proteinExistence type="predicted"/>
<organism evidence="1 2">
    <name type="scientific">Trichogramma brassicae</name>
    <dbReference type="NCBI Taxonomy" id="86971"/>
    <lineage>
        <taxon>Eukaryota</taxon>
        <taxon>Metazoa</taxon>
        <taxon>Ecdysozoa</taxon>
        <taxon>Arthropoda</taxon>
        <taxon>Hexapoda</taxon>
        <taxon>Insecta</taxon>
        <taxon>Pterygota</taxon>
        <taxon>Neoptera</taxon>
        <taxon>Endopterygota</taxon>
        <taxon>Hymenoptera</taxon>
        <taxon>Apocrita</taxon>
        <taxon>Proctotrupomorpha</taxon>
        <taxon>Chalcidoidea</taxon>
        <taxon>Trichogrammatidae</taxon>
        <taxon>Trichogramma</taxon>
    </lineage>
</organism>
<name>A0A6H5IX05_9HYME</name>
<gene>
    <name evidence="1" type="ORF">TBRA_LOCUS12068</name>
</gene>
<protein>
    <submittedName>
        <fullName evidence="1">Uncharacterized protein</fullName>
    </submittedName>
</protein>
<evidence type="ECO:0000313" key="1">
    <source>
        <dbReference type="EMBL" id="CAB0040349.1"/>
    </source>
</evidence>
<dbReference type="OrthoDB" id="125347at2759"/>
<dbReference type="AlphaFoldDB" id="A0A6H5IX05"/>
<dbReference type="EMBL" id="CADCXV010001017">
    <property type="protein sequence ID" value="CAB0040349.1"/>
    <property type="molecule type" value="Genomic_DNA"/>
</dbReference>
<sequence>MPLSGPIVLAKAKEFSDLLNVTNFSATNAVLRDWRGKTSAVAGRCSGRERLYAVAFGYGLGLEKGSRIVAEKRLRSESGQQGWIDCSACLLPKKMRRRYKDFEDDLAVHAAAELGFVPQRRTRERIAAGKRRRSEYCRCEKHTMNDNRSMH</sequence>